<evidence type="ECO:0000256" key="5">
    <source>
        <dbReference type="SAM" id="MobiDB-lite"/>
    </source>
</evidence>
<feature type="compositionally biased region" description="Polar residues" evidence="5">
    <location>
        <begin position="81"/>
        <end position="98"/>
    </location>
</feature>
<dbReference type="GO" id="GO:0016192">
    <property type="term" value="P:vesicle-mediated transport"/>
    <property type="evidence" value="ECO:0007669"/>
    <property type="project" value="InterPro"/>
</dbReference>
<dbReference type="SUPFAM" id="SSF57716">
    <property type="entry name" value="Glucocorticoid receptor-like (DNA-binding domain)"/>
    <property type="match status" value="1"/>
</dbReference>
<keyword evidence="9" id="KW-1185">Reference proteome</keyword>
<dbReference type="GO" id="GO:0008270">
    <property type="term" value="F:zinc ion binding"/>
    <property type="evidence" value="ECO:0007669"/>
    <property type="project" value="UniProtKB-KW"/>
</dbReference>
<dbReference type="PROSITE" id="PS51205">
    <property type="entry name" value="VPS9"/>
    <property type="match status" value="1"/>
</dbReference>
<dbReference type="Pfam" id="PF01754">
    <property type="entry name" value="zf-A20"/>
    <property type="match status" value="1"/>
</dbReference>
<feature type="coiled-coil region" evidence="4">
    <location>
        <begin position="434"/>
        <end position="468"/>
    </location>
</feature>
<evidence type="ECO:0000259" key="6">
    <source>
        <dbReference type="PROSITE" id="PS51036"/>
    </source>
</evidence>
<dbReference type="AlphaFoldDB" id="A0A834MBF3"/>
<dbReference type="InterPro" id="IPR037191">
    <property type="entry name" value="VPS9_dom_sf"/>
</dbReference>
<evidence type="ECO:0000259" key="7">
    <source>
        <dbReference type="PROSITE" id="PS51205"/>
    </source>
</evidence>
<dbReference type="GO" id="GO:0031267">
    <property type="term" value="F:small GTPase binding"/>
    <property type="evidence" value="ECO:0007669"/>
    <property type="project" value="TreeGrafter"/>
</dbReference>
<evidence type="ECO:0000256" key="3">
    <source>
        <dbReference type="ARBA" id="ARBA00022833"/>
    </source>
</evidence>
<accession>A0A834MBF3</accession>
<protein>
    <recommendedName>
        <fullName evidence="10">Rab5 GDP/GTP exchange factor</fullName>
    </recommendedName>
</protein>
<keyword evidence="4" id="KW-0175">Coiled coil</keyword>
<dbReference type="Gene3D" id="1.10.246.120">
    <property type="match status" value="1"/>
</dbReference>
<dbReference type="Proteomes" id="UP000625711">
    <property type="component" value="Unassembled WGS sequence"/>
</dbReference>
<dbReference type="Pfam" id="PF18151">
    <property type="entry name" value="DUF5601"/>
    <property type="match status" value="1"/>
</dbReference>
<evidence type="ECO:0000313" key="9">
    <source>
        <dbReference type="Proteomes" id="UP000625711"/>
    </source>
</evidence>
<proteinExistence type="predicted"/>
<feature type="region of interest" description="Disordered" evidence="5">
    <location>
        <begin position="76"/>
        <end position="112"/>
    </location>
</feature>
<comment type="caution">
    <text evidence="8">The sequence shown here is derived from an EMBL/GenBank/DDBJ whole genome shotgun (WGS) entry which is preliminary data.</text>
</comment>
<evidence type="ECO:0000256" key="1">
    <source>
        <dbReference type="ARBA" id="ARBA00022723"/>
    </source>
</evidence>
<dbReference type="Gene3D" id="1.20.1050.80">
    <property type="entry name" value="VPS9 domain"/>
    <property type="match status" value="1"/>
</dbReference>
<dbReference type="InterPro" id="IPR003123">
    <property type="entry name" value="VPS9"/>
</dbReference>
<dbReference type="SMART" id="SM00167">
    <property type="entry name" value="VPS9"/>
    <property type="match status" value="1"/>
</dbReference>
<keyword evidence="3" id="KW-0862">Zinc</keyword>
<dbReference type="OrthoDB" id="300289at2759"/>
<dbReference type="InterPro" id="IPR002653">
    <property type="entry name" value="Znf_A20"/>
</dbReference>
<dbReference type="PANTHER" id="PTHR23101:SF122">
    <property type="entry name" value="RABAPTIN-5-ASSOCIATED EXCHANGE FACTOR FOR RAB5"/>
    <property type="match status" value="1"/>
</dbReference>
<evidence type="ECO:0000256" key="2">
    <source>
        <dbReference type="ARBA" id="ARBA00022771"/>
    </source>
</evidence>
<feature type="domain" description="A20-type" evidence="6">
    <location>
        <begin position="39"/>
        <end position="73"/>
    </location>
</feature>
<dbReference type="InterPro" id="IPR041545">
    <property type="entry name" value="DUF5601"/>
</dbReference>
<name>A0A834MBF3_RHYFE</name>
<feature type="compositionally biased region" description="Basic and acidic residues" evidence="5">
    <location>
        <begin position="101"/>
        <end position="112"/>
    </location>
</feature>
<evidence type="ECO:0000256" key="4">
    <source>
        <dbReference type="SAM" id="Coils"/>
    </source>
</evidence>
<dbReference type="SMART" id="SM00259">
    <property type="entry name" value="ZnF_A20"/>
    <property type="match status" value="1"/>
</dbReference>
<dbReference type="PANTHER" id="PTHR23101">
    <property type="entry name" value="RAB GDP/GTP EXCHANGE FACTOR"/>
    <property type="match status" value="1"/>
</dbReference>
<evidence type="ECO:0000313" key="8">
    <source>
        <dbReference type="EMBL" id="KAF7278741.1"/>
    </source>
</evidence>
<dbReference type="EMBL" id="JAACXV010000389">
    <property type="protein sequence ID" value="KAF7278741.1"/>
    <property type="molecule type" value="Genomic_DNA"/>
</dbReference>
<gene>
    <name evidence="8" type="ORF">GWI33_008048</name>
</gene>
<organism evidence="8 9">
    <name type="scientific">Rhynchophorus ferrugineus</name>
    <name type="common">Red palm weevil</name>
    <name type="synonym">Curculio ferrugineus</name>
    <dbReference type="NCBI Taxonomy" id="354439"/>
    <lineage>
        <taxon>Eukaryota</taxon>
        <taxon>Metazoa</taxon>
        <taxon>Ecdysozoa</taxon>
        <taxon>Arthropoda</taxon>
        <taxon>Hexapoda</taxon>
        <taxon>Insecta</taxon>
        <taxon>Pterygota</taxon>
        <taxon>Neoptera</taxon>
        <taxon>Endopterygota</taxon>
        <taxon>Coleoptera</taxon>
        <taxon>Polyphaga</taxon>
        <taxon>Cucujiformia</taxon>
        <taxon>Curculionidae</taxon>
        <taxon>Dryophthorinae</taxon>
        <taxon>Rhynchophorus</taxon>
    </lineage>
</organism>
<keyword evidence="1" id="KW-0479">Metal-binding</keyword>
<reference evidence="8" key="1">
    <citation type="submission" date="2020-08" db="EMBL/GenBank/DDBJ databases">
        <title>Genome sequencing and assembly of the red palm weevil Rhynchophorus ferrugineus.</title>
        <authorList>
            <person name="Dias G.B."/>
            <person name="Bergman C.M."/>
            <person name="Manee M."/>
        </authorList>
    </citation>
    <scope>NUCLEOTIDE SEQUENCE</scope>
    <source>
        <strain evidence="8">AA-2017</strain>
        <tissue evidence="8">Whole larva</tissue>
    </source>
</reference>
<evidence type="ECO:0008006" key="10">
    <source>
        <dbReference type="Google" id="ProtNLM"/>
    </source>
</evidence>
<dbReference type="GO" id="GO:0005085">
    <property type="term" value="F:guanyl-nucleotide exchange factor activity"/>
    <property type="evidence" value="ECO:0007669"/>
    <property type="project" value="InterPro"/>
</dbReference>
<dbReference type="Pfam" id="PF02204">
    <property type="entry name" value="VPS9"/>
    <property type="match status" value="1"/>
</dbReference>
<feature type="domain" description="VPS9" evidence="7">
    <location>
        <begin position="251"/>
        <end position="394"/>
    </location>
</feature>
<dbReference type="GO" id="GO:0003677">
    <property type="term" value="F:DNA binding"/>
    <property type="evidence" value="ECO:0007669"/>
    <property type="project" value="InterPro"/>
</dbReference>
<dbReference type="InterPro" id="IPR045046">
    <property type="entry name" value="Vps9-like"/>
</dbReference>
<keyword evidence="2" id="KW-0863">Zinc-finger</keyword>
<dbReference type="GO" id="GO:0030139">
    <property type="term" value="C:endocytic vesicle"/>
    <property type="evidence" value="ECO:0007669"/>
    <property type="project" value="TreeGrafter"/>
</dbReference>
<dbReference type="Gene3D" id="1.20.5.4770">
    <property type="match status" value="1"/>
</dbReference>
<dbReference type="SUPFAM" id="SSF109993">
    <property type="entry name" value="VPS9 domain"/>
    <property type="match status" value="1"/>
</dbReference>
<sequence length="716" mass="80737">MTLPLSGRIFIANDNICLIFKRSYKYIMYATKQPSLRINQADLQCKEGCGFYGNADWDGYCSKCYRNHMEQARRKKLKQAANAQSGHQGESSKSQVSGFTKFEEKKRQQTDKKTKYFKSLPVFKKTSSAKDIGKPEKYAGLRQSNDPDADKLKTEFLSKYKYLGDEIRRDFLRFSDSFIRQILEDTNVKPVDELAEIAQKRYNVYNTRINSYHLYQQVSAEVRAELEDFLEKYTMTALYTSLFCPSSTNDEDKDLSIQDRIRKLTWVNAHHLDCCISETSLEVRDLVYTAINDLLGMDSVKAPQEKLQCVVKCCRSVVEVLQHCQGGPVSADEFLPALIFVVLKANPARLKSNILYVTRFCKESRLMQGEAGYYFTNLCCAVSFIENLTAESLNMPEQEFQSYMSGEMTTVSAWDSALVACEGMHQLCEHLSLLNNLNERNISIQEEKNKLMEEMNALKEDIKRKVSSVLESTPLVIKPRKSISVTDEKPSGGSLLSNIAIATHNSENIDKTKLTLDLTPCIKFPCIIEDNIEEDNVLKPSLSADLLSPFEQSFEGTTPDDNSILGLSKVNYDIDLSDLSAENSMAEALTPEKRFSPTPSYTPDPFSPVGTTCTITQQPLIPSSVPLQMTVQKEPQQIKDDFVAPFLEDLTRETAEETLLDKIEATPTINLPPPINPIKTEYSGFSKQGWKIPSIPCNTGDYSSLSSQPGTSKQDE</sequence>
<dbReference type="PROSITE" id="PS51036">
    <property type="entry name" value="ZF_A20"/>
    <property type="match status" value="1"/>
</dbReference>
<dbReference type="GO" id="GO:0005829">
    <property type="term" value="C:cytosol"/>
    <property type="evidence" value="ECO:0007669"/>
    <property type="project" value="TreeGrafter"/>
</dbReference>